<comment type="similarity">
    <text evidence="2">Belongs to the histidine acid phosphatase family.</text>
</comment>
<comment type="catalytic activity">
    <reaction evidence="1">
        <text>a phosphate monoester + H2O = an alcohol + phosphate</text>
        <dbReference type="Rhea" id="RHEA:15017"/>
        <dbReference type="ChEBI" id="CHEBI:15377"/>
        <dbReference type="ChEBI" id="CHEBI:30879"/>
        <dbReference type="ChEBI" id="CHEBI:43474"/>
        <dbReference type="ChEBI" id="CHEBI:67140"/>
        <dbReference type="EC" id="3.1.3.2"/>
    </reaction>
</comment>
<evidence type="ECO:0000313" key="8">
    <source>
        <dbReference type="WBParaSite" id="BXY_1683400.1"/>
    </source>
</evidence>
<dbReference type="eggNOG" id="KOG3720">
    <property type="taxonomic scope" value="Eukaryota"/>
</dbReference>
<dbReference type="PANTHER" id="PTHR11567">
    <property type="entry name" value="ACID PHOSPHATASE-RELATED"/>
    <property type="match status" value="1"/>
</dbReference>
<reference evidence="5" key="2">
    <citation type="submission" date="2020-08" db="EMBL/GenBank/DDBJ databases">
        <authorList>
            <person name="Kikuchi T."/>
        </authorList>
    </citation>
    <scope>NUCLEOTIDE SEQUENCE</scope>
    <source>
        <strain evidence="4">Ka4C1</strain>
    </source>
</reference>
<dbReference type="EMBL" id="CAJFCV020000005">
    <property type="protein sequence ID" value="CAG9125824.1"/>
    <property type="molecule type" value="Genomic_DNA"/>
</dbReference>
<dbReference type="CDD" id="cd07061">
    <property type="entry name" value="HP_HAP_like"/>
    <property type="match status" value="1"/>
</dbReference>
<keyword evidence="3" id="KW-0732">Signal</keyword>
<evidence type="ECO:0000313" key="4">
    <source>
        <dbReference type="EMBL" id="CAD5232804.1"/>
    </source>
</evidence>
<evidence type="ECO:0000256" key="2">
    <source>
        <dbReference type="ARBA" id="ARBA00005375"/>
    </source>
</evidence>
<feature type="chain" id="PRO_5036022290" evidence="3">
    <location>
        <begin position="19"/>
        <end position="376"/>
    </location>
</feature>
<dbReference type="PROSITE" id="PS00616">
    <property type="entry name" value="HIS_ACID_PHOSPHAT_1"/>
    <property type="match status" value="1"/>
</dbReference>
<dbReference type="OrthoDB" id="258392at2759"/>
<evidence type="ECO:0000256" key="1">
    <source>
        <dbReference type="ARBA" id="ARBA00000032"/>
    </source>
</evidence>
<dbReference type="AlphaFoldDB" id="A0A1I7SUW0"/>
<dbReference type="InterPro" id="IPR050645">
    <property type="entry name" value="Histidine_acid_phosphatase"/>
</dbReference>
<reference evidence="8" key="1">
    <citation type="submission" date="2016-11" db="UniProtKB">
        <authorList>
            <consortium name="WormBaseParasite"/>
        </authorList>
    </citation>
    <scope>IDENTIFICATION</scope>
</reference>
<dbReference type="Gene3D" id="3.40.50.1240">
    <property type="entry name" value="Phosphoglycerate mutase-like"/>
    <property type="match status" value="1"/>
</dbReference>
<dbReference type="InterPro" id="IPR033379">
    <property type="entry name" value="Acid_Pase_AS"/>
</dbReference>
<dbReference type="Proteomes" id="UP000659654">
    <property type="component" value="Unassembled WGS sequence"/>
</dbReference>
<dbReference type="Proteomes" id="UP000095284">
    <property type="component" value="Unplaced"/>
</dbReference>
<dbReference type="SMR" id="A0A1I7SUW0"/>
<feature type="signal peptide" evidence="3">
    <location>
        <begin position="1"/>
        <end position="18"/>
    </location>
</feature>
<dbReference type="Pfam" id="PF00328">
    <property type="entry name" value="His_Phos_2"/>
    <property type="match status" value="1"/>
</dbReference>
<dbReference type="InterPro" id="IPR029033">
    <property type="entry name" value="His_PPase_superfam"/>
</dbReference>
<dbReference type="GO" id="GO:0003993">
    <property type="term" value="F:acid phosphatase activity"/>
    <property type="evidence" value="ECO:0007669"/>
    <property type="project" value="UniProtKB-EC"/>
</dbReference>
<dbReference type="PANTHER" id="PTHR11567:SF210">
    <property type="entry name" value="ACID PHOSPHATASE 5-RELATED"/>
    <property type="match status" value="1"/>
</dbReference>
<accession>A0A1I7SUW0</accession>
<evidence type="ECO:0000256" key="3">
    <source>
        <dbReference type="SAM" id="SignalP"/>
    </source>
</evidence>
<keyword evidence="7" id="KW-1185">Reference proteome</keyword>
<evidence type="ECO:0000313" key="6">
    <source>
        <dbReference type="Proteomes" id="UP000095284"/>
    </source>
</evidence>
<organism evidence="6 8">
    <name type="scientific">Bursaphelenchus xylophilus</name>
    <name type="common">Pinewood nematode worm</name>
    <name type="synonym">Aphelenchoides xylophilus</name>
    <dbReference type="NCBI Taxonomy" id="6326"/>
    <lineage>
        <taxon>Eukaryota</taxon>
        <taxon>Metazoa</taxon>
        <taxon>Ecdysozoa</taxon>
        <taxon>Nematoda</taxon>
        <taxon>Chromadorea</taxon>
        <taxon>Rhabditida</taxon>
        <taxon>Tylenchina</taxon>
        <taxon>Tylenchomorpha</taxon>
        <taxon>Aphelenchoidea</taxon>
        <taxon>Aphelenchoididae</taxon>
        <taxon>Bursaphelenchus</taxon>
    </lineage>
</organism>
<dbReference type="InterPro" id="IPR000560">
    <property type="entry name" value="His_Pase_clade-2"/>
</dbReference>
<gene>
    <name evidence="4" type="ORF">BXYJ_LOCUS12895</name>
</gene>
<evidence type="ECO:0000313" key="7">
    <source>
        <dbReference type="Proteomes" id="UP000659654"/>
    </source>
</evidence>
<dbReference type="Proteomes" id="UP000582659">
    <property type="component" value="Unassembled WGS sequence"/>
</dbReference>
<dbReference type="WBParaSite" id="BXY_1683400.1">
    <property type="protein sequence ID" value="BXY_1683400.1"/>
    <property type="gene ID" value="BXY_1683400"/>
</dbReference>
<proteinExistence type="inferred from homology"/>
<protein>
    <submittedName>
        <fullName evidence="4">(pine wood nematode) hypothetical protein</fullName>
    </submittedName>
</protein>
<dbReference type="SUPFAM" id="SSF53254">
    <property type="entry name" value="Phosphoglycerate mutase-like"/>
    <property type="match status" value="1"/>
</dbReference>
<evidence type="ECO:0000313" key="5">
    <source>
        <dbReference type="EMBL" id="CAG9125824.1"/>
    </source>
</evidence>
<dbReference type="EMBL" id="CAJFDI010000005">
    <property type="protein sequence ID" value="CAD5232804.1"/>
    <property type="molecule type" value="Genomic_DNA"/>
</dbReference>
<sequence>MRLLIVISFLHVLHQASARELKFVQAVWRHGHRAPGGLPYPNDKNGLNVWKRGWSQLTPLGMRQLKELGDFFEERYKGKFTSIRFNVSEIYVKASDSDRAIESAQSFLQGFYPAEKDEIFEKGLSWRPLPVHTSGPDQVDLVLRPTSYSCALYDKIKSHFKFRLMLNLSKQYPDVYRFVKNMTGVPEKKFRWTDAFHVASANREVEYNLTVDPWLFKRWPNHGGRTTLEIALEWAKLARFVEWATPEMAKMRGGVMLHELLKTINQVAKGKQTDPNKMMLYSAHDGTVMTLINSLKLKADQIAPYGSAVIMEVYKEKEQFYVELLYRKNKKLQTLQVPGCDVRCPVDKLRKLLANNIVESREKLDILCENKPQVKS</sequence>
<name>A0A1I7SUW0_BURXY</name>